<dbReference type="Pfam" id="PF00107">
    <property type="entry name" value="ADH_zinc_N"/>
    <property type="match status" value="1"/>
</dbReference>
<evidence type="ECO:0000256" key="1">
    <source>
        <dbReference type="ARBA" id="ARBA00008072"/>
    </source>
</evidence>
<sequence length="405" mass="44032">MTTSNKAIYIDANNVLSVRDMPTYRPGKNQALLQVHYSGINPADLKHGTEFGMNDSVSGYEFNGTILEAGSDFPYNEGDDVYGTKMMGLGSEFSAHQDLMLVEGNSLLAKRPSTLPSADSATMSLVVRTAADALFNIMQIPFETLGFPGKGPTQRAILIWGGASGVGSAAIQLARAAGLDPIITTASRSHHKALMSLGATHCFDYSDSNAIADIQAVLNATHQPLQYIFDTVCTEGELSSWKHCEALETAPTACYVGSLPVEGLKCKWEWCVAARGWELHLPPPIGFRPADHEQEARLVKVTDWAAREYGVAIHVPNMSVIEGVHAALEAVQMSGKGQVRFKKFVIKHPLIAYNPRRTLVHTPSYTVGMLVLGVAQVLIATQGGHSWLELALKRDTVTRKQYRKP</sequence>
<comment type="caution">
    <text evidence="4">The sequence shown here is derived from an EMBL/GenBank/DDBJ whole genome shotgun (WGS) entry which is preliminary data.</text>
</comment>
<evidence type="ECO:0000256" key="2">
    <source>
        <dbReference type="ARBA" id="ARBA00023002"/>
    </source>
</evidence>
<protein>
    <submittedName>
        <fullName evidence="4">ToxD</fullName>
    </submittedName>
</protein>
<dbReference type="OrthoDB" id="10257049at2759"/>
<accession>A0A8H5JG59</accession>
<dbReference type="Gene3D" id="3.40.50.720">
    <property type="entry name" value="NAD(P)-binding Rossmann-like Domain"/>
    <property type="match status" value="1"/>
</dbReference>
<dbReference type="InterPro" id="IPR047122">
    <property type="entry name" value="Trans-enoyl_RdTase-like"/>
</dbReference>
<dbReference type="GO" id="GO:0016651">
    <property type="term" value="F:oxidoreductase activity, acting on NAD(P)H"/>
    <property type="evidence" value="ECO:0007669"/>
    <property type="project" value="InterPro"/>
</dbReference>
<evidence type="ECO:0000259" key="3">
    <source>
        <dbReference type="SMART" id="SM00829"/>
    </source>
</evidence>
<dbReference type="SMART" id="SM00829">
    <property type="entry name" value="PKS_ER"/>
    <property type="match status" value="1"/>
</dbReference>
<dbReference type="Gene3D" id="3.90.180.10">
    <property type="entry name" value="Medium-chain alcohol dehydrogenases, catalytic domain"/>
    <property type="match status" value="1"/>
</dbReference>
<dbReference type="InterPro" id="IPR013149">
    <property type="entry name" value="ADH-like_C"/>
</dbReference>
<dbReference type="CDD" id="cd08249">
    <property type="entry name" value="enoyl_reductase_like"/>
    <property type="match status" value="1"/>
</dbReference>
<comment type="similarity">
    <text evidence="1">Belongs to the zinc-containing alcohol dehydrogenase family.</text>
</comment>
<dbReference type="EMBL" id="JAAOAQ010000352">
    <property type="protein sequence ID" value="KAF5552541.1"/>
    <property type="molecule type" value="Genomic_DNA"/>
</dbReference>
<dbReference type="SUPFAM" id="SSF51735">
    <property type="entry name" value="NAD(P)-binding Rossmann-fold domains"/>
    <property type="match status" value="1"/>
</dbReference>
<reference evidence="4 5" key="1">
    <citation type="submission" date="2020-05" db="EMBL/GenBank/DDBJ databases">
        <title>Identification and distribution of gene clusters putatively required for synthesis of sphingolipid metabolism inhibitors in phylogenetically diverse species of the filamentous fungus Fusarium.</title>
        <authorList>
            <person name="Kim H.-S."/>
            <person name="Busman M."/>
            <person name="Brown D.W."/>
            <person name="Divon H."/>
            <person name="Uhlig S."/>
            <person name="Proctor R.H."/>
        </authorList>
    </citation>
    <scope>NUCLEOTIDE SEQUENCE [LARGE SCALE GENOMIC DNA]</scope>
    <source>
        <strain evidence="4 5">NRRL 13617</strain>
    </source>
</reference>
<gene>
    <name evidence="4" type="ORF">FPHYL_8911</name>
</gene>
<name>A0A8H5JG59_9HYPO</name>
<dbReference type="InterPro" id="IPR020843">
    <property type="entry name" value="ER"/>
</dbReference>
<organism evidence="4 5">
    <name type="scientific">Fusarium phyllophilum</name>
    <dbReference type="NCBI Taxonomy" id="47803"/>
    <lineage>
        <taxon>Eukaryota</taxon>
        <taxon>Fungi</taxon>
        <taxon>Dikarya</taxon>
        <taxon>Ascomycota</taxon>
        <taxon>Pezizomycotina</taxon>
        <taxon>Sordariomycetes</taxon>
        <taxon>Hypocreomycetidae</taxon>
        <taxon>Hypocreales</taxon>
        <taxon>Nectriaceae</taxon>
        <taxon>Fusarium</taxon>
        <taxon>Fusarium fujikuroi species complex</taxon>
    </lineage>
</organism>
<keyword evidence="5" id="KW-1185">Reference proteome</keyword>
<dbReference type="PANTHER" id="PTHR45348">
    <property type="entry name" value="HYPOTHETICAL OXIDOREDUCTASE (EUROFUNG)"/>
    <property type="match status" value="1"/>
</dbReference>
<dbReference type="Proteomes" id="UP000582016">
    <property type="component" value="Unassembled WGS sequence"/>
</dbReference>
<dbReference type="AlphaFoldDB" id="A0A8H5JG59"/>
<dbReference type="InterPro" id="IPR013154">
    <property type="entry name" value="ADH-like_N"/>
</dbReference>
<proteinExistence type="inferred from homology"/>
<evidence type="ECO:0000313" key="4">
    <source>
        <dbReference type="EMBL" id="KAF5552541.1"/>
    </source>
</evidence>
<dbReference type="InterPro" id="IPR036291">
    <property type="entry name" value="NAD(P)-bd_dom_sf"/>
</dbReference>
<dbReference type="PANTHER" id="PTHR45348:SF7">
    <property type="entry name" value="ZINC BINDING OXIDOREDUCTASE, PUTATIVE-RELATED"/>
    <property type="match status" value="1"/>
</dbReference>
<dbReference type="InterPro" id="IPR011032">
    <property type="entry name" value="GroES-like_sf"/>
</dbReference>
<keyword evidence="2" id="KW-0560">Oxidoreductase</keyword>
<dbReference type="Pfam" id="PF08240">
    <property type="entry name" value="ADH_N"/>
    <property type="match status" value="1"/>
</dbReference>
<dbReference type="SUPFAM" id="SSF50129">
    <property type="entry name" value="GroES-like"/>
    <property type="match status" value="1"/>
</dbReference>
<feature type="domain" description="Enoyl reductase (ER)" evidence="3">
    <location>
        <begin position="11"/>
        <end position="339"/>
    </location>
</feature>
<evidence type="ECO:0000313" key="5">
    <source>
        <dbReference type="Proteomes" id="UP000582016"/>
    </source>
</evidence>